<evidence type="ECO:0000256" key="1">
    <source>
        <dbReference type="SAM" id="MobiDB-lite"/>
    </source>
</evidence>
<organism evidence="2">
    <name type="scientific">marine sediment metagenome</name>
    <dbReference type="NCBI Taxonomy" id="412755"/>
    <lineage>
        <taxon>unclassified sequences</taxon>
        <taxon>metagenomes</taxon>
        <taxon>ecological metagenomes</taxon>
    </lineage>
</organism>
<accession>X0VLX7</accession>
<gene>
    <name evidence="2" type="ORF">S01H1_58404</name>
</gene>
<protein>
    <submittedName>
        <fullName evidence="2">Uncharacterized protein</fullName>
    </submittedName>
</protein>
<proteinExistence type="predicted"/>
<reference evidence="2" key="1">
    <citation type="journal article" date="2014" name="Front. Microbiol.">
        <title>High frequency of phylogenetically diverse reductive dehalogenase-homologous genes in deep subseafloor sedimentary metagenomes.</title>
        <authorList>
            <person name="Kawai M."/>
            <person name="Futagami T."/>
            <person name="Toyoda A."/>
            <person name="Takaki Y."/>
            <person name="Nishi S."/>
            <person name="Hori S."/>
            <person name="Arai W."/>
            <person name="Tsubouchi T."/>
            <person name="Morono Y."/>
            <person name="Uchiyama I."/>
            <person name="Ito T."/>
            <person name="Fujiyama A."/>
            <person name="Inagaki F."/>
            <person name="Takami H."/>
        </authorList>
    </citation>
    <scope>NUCLEOTIDE SEQUENCE</scope>
    <source>
        <strain evidence="2">Expedition CK06-06</strain>
    </source>
</reference>
<feature type="compositionally biased region" description="Basic and acidic residues" evidence="1">
    <location>
        <begin position="10"/>
        <end position="23"/>
    </location>
</feature>
<comment type="caution">
    <text evidence="2">The sequence shown here is derived from an EMBL/GenBank/DDBJ whole genome shotgun (WGS) entry which is preliminary data.</text>
</comment>
<sequence length="108" mass="12040">GDTSSRRNLKQREETHSHARKEEEEGGSTEESQEGEGSAGEIGRVAEYERKGSRSAHQSTQEEEVTQIMAKRSSIRMHNWGGPLKPRGAGEKTPLKTPKLKQSAKRKL</sequence>
<evidence type="ECO:0000313" key="2">
    <source>
        <dbReference type="EMBL" id="GAG19359.1"/>
    </source>
</evidence>
<feature type="region of interest" description="Disordered" evidence="1">
    <location>
        <begin position="1"/>
        <end position="108"/>
    </location>
</feature>
<dbReference type="EMBL" id="BARS01038154">
    <property type="protein sequence ID" value="GAG19359.1"/>
    <property type="molecule type" value="Genomic_DNA"/>
</dbReference>
<feature type="compositionally biased region" description="Acidic residues" evidence="1">
    <location>
        <begin position="24"/>
        <end position="34"/>
    </location>
</feature>
<name>X0VLX7_9ZZZZ</name>
<feature type="compositionally biased region" description="Basic residues" evidence="1">
    <location>
        <begin position="98"/>
        <end position="108"/>
    </location>
</feature>
<feature type="non-terminal residue" evidence="2">
    <location>
        <position position="1"/>
    </location>
</feature>
<dbReference type="AlphaFoldDB" id="X0VLX7"/>